<dbReference type="EMBL" id="MCGE01000014">
    <property type="protein sequence ID" value="ORZ14528.1"/>
    <property type="molecule type" value="Genomic_DNA"/>
</dbReference>
<evidence type="ECO:0000256" key="6">
    <source>
        <dbReference type="ARBA" id="ARBA00050768"/>
    </source>
</evidence>
<dbReference type="Proteomes" id="UP000193560">
    <property type="component" value="Unassembled WGS sequence"/>
</dbReference>
<dbReference type="PANTHER" id="PTHR16201">
    <property type="entry name" value="SEVEN TRANSMEMBRANE PROTEIN 1-RELATED"/>
    <property type="match status" value="1"/>
</dbReference>
<feature type="transmembrane region" description="Helical" evidence="7">
    <location>
        <begin position="251"/>
        <end position="270"/>
    </location>
</feature>
<proteinExistence type="inferred from homology"/>
<reference evidence="8 9" key="1">
    <citation type="submission" date="2016-07" db="EMBL/GenBank/DDBJ databases">
        <title>Pervasive Adenine N6-methylation of Active Genes in Fungi.</title>
        <authorList>
            <consortium name="DOE Joint Genome Institute"/>
            <person name="Mondo S.J."/>
            <person name="Dannebaum R.O."/>
            <person name="Kuo R.C."/>
            <person name="Labutti K."/>
            <person name="Haridas S."/>
            <person name="Kuo A."/>
            <person name="Salamov A."/>
            <person name="Ahrendt S.R."/>
            <person name="Lipzen A."/>
            <person name="Sullivan W."/>
            <person name="Andreopoulos W.B."/>
            <person name="Clum A."/>
            <person name="Lindquist E."/>
            <person name="Daum C."/>
            <person name="Ramamoorthy G.K."/>
            <person name="Gryganskyi A."/>
            <person name="Culley D."/>
            <person name="Magnuson J.K."/>
            <person name="James T.Y."/>
            <person name="O'Malley M.A."/>
            <person name="Stajich J.E."/>
            <person name="Spatafora J.W."/>
            <person name="Visel A."/>
            <person name="Grigoriev I.V."/>
        </authorList>
    </citation>
    <scope>NUCLEOTIDE SEQUENCE [LARGE SCALE GENOMIC DNA]</scope>
    <source>
        <strain evidence="8 9">NRRL 1336</strain>
    </source>
</reference>
<evidence type="ECO:0000256" key="3">
    <source>
        <dbReference type="ARBA" id="ARBA00022989"/>
    </source>
</evidence>
<evidence type="ECO:0000256" key="1">
    <source>
        <dbReference type="ARBA" id="ARBA00004141"/>
    </source>
</evidence>
<protein>
    <submittedName>
        <fullName evidence="8">PQ loop repeat-domain-containing protein</fullName>
    </submittedName>
</protein>
<dbReference type="OrthoDB" id="8048523at2759"/>
<evidence type="ECO:0000256" key="2">
    <source>
        <dbReference type="ARBA" id="ARBA00022692"/>
    </source>
</evidence>
<feature type="transmembrane region" description="Helical" evidence="7">
    <location>
        <begin position="45"/>
        <end position="66"/>
    </location>
</feature>
<sequence length="316" mass="36074">MEVQGMASHELLASLLGYTSIVCWIVVFTPQYYKNYSDKNTDGVSLPFLLCWILGDVCSVLGAVLGNLMKTVLLLALYYLCADSFLMGQVLYYQYIYNTPQTMYDLLLRIKPSTIIKQDEMTYNTITISSPSSSSSSSNNQSNDNINDKETLPLLASANIIHAEKQDNYPSERTQRIARLFIVCSILLWIFLLLGSACYFFWPWAKVKVDLEQWHFVSQTCGWASAFLYCVSRIPQIMKNFRSESVDGLSLTMFVFSLAGNLTYCISILLKSTDRTFLLINFPWLLGSGGTLFFDLMIFFQFYTYRHHSKSSTLEL</sequence>
<dbReference type="InterPro" id="IPR051415">
    <property type="entry name" value="LAAT-1"/>
</dbReference>
<feature type="transmembrane region" description="Helical" evidence="7">
    <location>
        <begin position="12"/>
        <end position="33"/>
    </location>
</feature>
<dbReference type="InterPro" id="IPR006603">
    <property type="entry name" value="PQ-loop_rpt"/>
</dbReference>
<keyword evidence="9" id="KW-1185">Reference proteome</keyword>
<keyword evidence="2 7" id="KW-0812">Transmembrane</keyword>
<comment type="subcellular location">
    <subcellularLocation>
        <location evidence="1">Membrane</location>
        <topology evidence="1">Multi-pass membrane protein</topology>
    </subcellularLocation>
</comment>
<accession>A0A1X2IDJ7</accession>
<comment type="caution">
    <text evidence="8">The sequence shown here is derived from an EMBL/GenBank/DDBJ whole genome shotgun (WGS) entry which is preliminary data.</text>
</comment>
<dbReference type="FunFam" id="1.20.1280.290:FF:000009">
    <property type="entry name" value="PQ loop repeat family protein"/>
    <property type="match status" value="1"/>
</dbReference>
<dbReference type="AlphaFoldDB" id="A0A1X2IDJ7"/>
<keyword evidence="3 7" id="KW-1133">Transmembrane helix</keyword>
<evidence type="ECO:0000313" key="8">
    <source>
        <dbReference type="EMBL" id="ORZ14528.1"/>
    </source>
</evidence>
<keyword evidence="4 7" id="KW-0472">Membrane</keyword>
<dbReference type="GO" id="GO:0098852">
    <property type="term" value="C:lytic vacuole membrane"/>
    <property type="evidence" value="ECO:0007669"/>
    <property type="project" value="UniProtKB-ARBA"/>
</dbReference>
<dbReference type="Gene3D" id="1.20.1280.290">
    <property type="match status" value="2"/>
</dbReference>
<evidence type="ECO:0000256" key="5">
    <source>
        <dbReference type="ARBA" id="ARBA00038039"/>
    </source>
</evidence>
<evidence type="ECO:0000313" key="9">
    <source>
        <dbReference type="Proteomes" id="UP000193560"/>
    </source>
</evidence>
<dbReference type="PANTHER" id="PTHR16201:SF44">
    <property type="entry name" value="SEVEN TRANSMEMBRANE PROTEIN 1"/>
    <property type="match status" value="1"/>
</dbReference>
<evidence type="ECO:0000256" key="4">
    <source>
        <dbReference type="ARBA" id="ARBA00023136"/>
    </source>
</evidence>
<gene>
    <name evidence="8" type="ORF">BCR42DRAFT_417086</name>
</gene>
<name>A0A1X2IDJ7_9FUNG</name>
<feature type="transmembrane region" description="Helical" evidence="7">
    <location>
        <begin position="72"/>
        <end position="93"/>
    </location>
</feature>
<evidence type="ECO:0000256" key="7">
    <source>
        <dbReference type="SAM" id="Phobius"/>
    </source>
</evidence>
<dbReference type="GO" id="GO:0015174">
    <property type="term" value="F:basic amino acid transmembrane transporter activity"/>
    <property type="evidence" value="ECO:0007669"/>
    <property type="project" value="UniProtKB-ARBA"/>
</dbReference>
<dbReference type="FunFam" id="1.20.1280.290:FF:000012">
    <property type="entry name" value="Vacuolar membrane PQ loop repeat protein"/>
    <property type="match status" value="1"/>
</dbReference>
<feature type="transmembrane region" description="Helical" evidence="7">
    <location>
        <begin position="180"/>
        <end position="202"/>
    </location>
</feature>
<dbReference type="SMART" id="SM00679">
    <property type="entry name" value="CTNS"/>
    <property type="match status" value="2"/>
</dbReference>
<comment type="catalytic activity">
    <reaction evidence="6">
        <text>L-histidine(out) + L-arginine(in) = L-histidine(in) + L-arginine(out)</text>
        <dbReference type="Rhea" id="RHEA:71063"/>
        <dbReference type="ChEBI" id="CHEBI:32682"/>
        <dbReference type="ChEBI" id="CHEBI:57595"/>
    </reaction>
</comment>
<organism evidence="8 9">
    <name type="scientific">Absidia repens</name>
    <dbReference type="NCBI Taxonomy" id="90262"/>
    <lineage>
        <taxon>Eukaryota</taxon>
        <taxon>Fungi</taxon>
        <taxon>Fungi incertae sedis</taxon>
        <taxon>Mucoromycota</taxon>
        <taxon>Mucoromycotina</taxon>
        <taxon>Mucoromycetes</taxon>
        <taxon>Mucorales</taxon>
        <taxon>Cunninghamellaceae</taxon>
        <taxon>Absidia</taxon>
    </lineage>
</organism>
<dbReference type="GO" id="GO:0034486">
    <property type="term" value="P:vacuolar transmembrane transport"/>
    <property type="evidence" value="ECO:0007669"/>
    <property type="project" value="UniProtKB-ARBA"/>
</dbReference>
<dbReference type="Pfam" id="PF04193">
    <property type="entry name" value="PQ-loop"/>
    <property type="match status" value="2"/>
</dbReference>
<comment type="similarity">
    <text evidence="5">Belongs to the laat-1 family.</text>
</comment>
<feature type="transmembrane region" description="Helical" evidence="7">
    <location>
        <begin position="282"/>
        <end position="303"/>
    </location>
</feature>